<keyword evidence="5 6" id="KW-0472">Membrane</keyword>
<evidence type="ECO:0008006" key="9">
    <source>
        <dbReference type="Google" id="ProtNLM"/>
    </source>
</evidence>
<evidence type="ECO:0000256" key="4">
    <source>
        <dbReference type="ARBA" id="ARBA00022989"/>
    </source>
</evidence>
<evidence type="ECO:0000256" key="3">
    <source>
        <dbReference type="ARBA" id="ARBA00022692"/>
    </source>
</evidence>
<evidence type="ECO:0000313" key="8">
    <source>
        <dbReference type="Proteomes" id="UP000593892"/>
    </source>
</evidence>
<keyword evidence="4 6" id="KW-1133">Transmembrane helix</keyword>
<dbReference type="InterPro" id="IPR003339">
    <property type="entry name" value="ABC/ECF_trnsptr_transmembrane"/>
</dbReference>
<feature type="transmembrane region" description="Helical" evidence="6">
    <location>
        <begin position="29"/>
        <end position="60"/>
    </location>
</feature>
<comment type="subcellular location">
    <subcellularLocation>
        <location evidence="1">Membrane</location>
        <topology evidence="1">Multi-pass membrane protein</topology>
    </subcellularLocation>
</comment>
<protein>
    <recommendedName>
        <fullName evidence="9">Cobalt ECF transporter T component CbiQ</fullName>
    </recommendedName>
</protein>
<evidence type="ECO:0000256" key="6">
    <source>
        <dbReference type="SAM" id="Phobius"/>
    </source>
</evidence>
<dbReference type="CDD" id="cd16914">
    <property type="entry name" value="EcfT"/>
    <property type="match status" value="1"/>
</dbReference>
<dbReference type="EMBL" id="CP063849">
    <property type="protein sequence ID" value="QOY85763.1"/>
    <property type="molecule type" value="Genomic_DNA"/>
</dbReference>
<evidence type="ECO:0000256" key="1">
    <source>
        <dbReference type="ARBA" id="ARBA00004141"/>
    </source>
</evidence>
<name>A0A7S7SIK0_PALFE</name>
<gene>
    <name evidence="7" type="ORF">IRI77_23440</name>
</gene>
<dbReference type="PANTHER" id="PTHR34857:SF2">
    <property type="entry name" value="SLL0384 PROTEIN"/>
    <property type="match status" value="1"/>
</dbReference>
<dbReference type="RefSeq" id="WP_194447432.1">
    <property type="nucleotide sequence ID" value="NZ_CP063849.1"/>
</dbReference>
<dbReference type="PANTHER" id="PTHR34857">
    <property type="entry name" value="SLL0384 PROTEIN"/>
    <property type="match status" value="1"/>
</dbReference>
<evidence type="ECO:0000313" key="7">
    <source>
        <dbReference type="EMBL" id="QOY85763.1"/>
    </source>
</evidence>
<feature type="transmembrane region" description="Helical" evidence="6">
    <location>
        <begin position="72"/>
        <end position="90"/>
    </location>
</feature>
<accession>A0A7S7SIK0</accession>
<dbReference type="Proteomes" id="UP000593892">
    <property type="component" value="Chromosome"/>
</dbReference>
<dbReference type="GO" id="GO:0005886">
    <property type="term" value="C:plasma membrane"/>
    <property type="evidence" value="ECO:0007669"/>
    <property type="project" value="UniProtKB-ARBA"/>
</dbReference>
<keyword evidence="2" id="KW-1003">Cell membrane</keyword>
<sequence length="203" mass="22194">MAQRIAPDIFAFDEWSRRKSPLHALDPRAKILACLALLIATGTWPLAWSLAALALILLLAARLPILSITARAAVVLPFTLVFAAFTAWMGDTPRAVALLWKSYLSALWVCLLMASTPLERLLEAAARLGVPRLLVDVMHFTWRYIAVISAQAWRMRTAALARGGEKSFQVSAASLAVLFASSYARAERIHRAMLARGAAGVTR</sequence>
<keyword evidence="8" id="KW-1185">Reference proteome</keyword>
<reference evidence="7 8" key="1">
    <citation type="submission" date="2020-10" db="EMBL/GenBank/DDBJ databases">
        <title>Complete genome sequence of Paludibaculum fermentans P105T, a facultatively anaerobic acidobacterium capable of dissimilatory Fe(III) reduction.</title>
        <authorList>
            <person name="Dedysh S.N."/>
            <person name="Beletsky A.V."/>
            <person name="Kulichevskaya I.S."/>
            <person name="Mardanov A.V."/>
            <person name="Ravin N.V."/>
        </authorList>
    </citation>
    <scope>NUCLEOTIDE SEQUENCE [LARGE SCALE GENOMIC DNA]</scope>
    <source>
        <strain evidence="7 8">P105</strain>
    </source>
</reference>
<evidence type="ECO:0000256" key="5">
    <source>
        <dbReference type="ARBA" id="ARBA00023136"/>
    </source>
</evidence>
<dbReference type="KEGG" id="pfer:IRI77_23440"/>
<keyword evidence="3 6" id="KW-0812">Transmembrane</keyword>
<dbReference type="AlphaFoldDB" id="A0A7S7SIK0"/>
<dbReference type="Pfam" id="PF02361">
    <property type="entry name" value="CbiQ"/>
    <property type="match status" value="1"/>
</dbReference>
<feature type="transmembrane region" description="Helical" evidence="6">
    <location>
        <begin position="102"/>
        <end position="121"/>
    </location>
</feature>
<proteinExistence type="predicted"/>
<dbReference type="InterPro" id="IPR051611">
    <property type="entry name" value="ECF_transporter_component"/>
</dbReference>
<organism evidence="7 8">
    <name type="scientific">Paludibaculum fermentans</name>
    <dbReference type="NCBI Taxonomy" id="1473598"/>
    <lineage>
        <taxon>Bacteria</taxon>
        <taxon>Pseudomonadati</taxon>
        <taxon>Acidobacteriota</taxon>
        <taxon>Terriglobia</taxon>
        <taxon>Bryobacterales</taxon>
        <taxon>Bryobacteraceae</taxon>
        <taxon>Paludibaculum</taxon>
    </lineage>
</organism>
<evidence type="ECO:0000256" key="2">
    <source>
        <dbReference type="ARBA" id="ARBA00022475"/>
    </source>
</evidence>